<feature type="region of interest" description="Disordered" evidence="1">
    <location>
        <begin position="477"/>
        <end position="499"/>
    </location>
</feature>
<protein>
    <submittedName>
        <fullName evidence="2">Uncharacterized protein</fullName>
    </submittedName>
</protein>
<sequence length="576" mass="63787">MALHNPRTGRSVEMGVDEFKKAVVFLCDPSAPLVTTLPYDGKTVELIQLMNPRPSGKVVNYFFPPPDKGEMPIKDMGDKKEHFDALTALQTKVNFLRESLKPLTSMPAAKNWTQTLTFSMLGNPPDSTPTALTVSKAAPPKRQVEARRLLEALTDNVLVSWNEKGALVDPRNKTTLQNTNVYNIIRNLYSINSPATAAHISRYEPTGLTFFVDRIMKLTADNGDIPKEVVDSIRNTGRIATGRWTERECNGRRYNLLKMFSTLTSFVPKLLAVFKSVEIFIAIMLTLGPISWSWFCYGYDWLASIGVTNRLTAYGLNTVRPLLEKIDGALPDEVVGAAQGAIVAYGDQIPMTVLQTVMAMTASAATAIFTWAMCPIPWNLSGYFRLRSSIPSAFFMIEQFMVTRPSFTQVGSPKMTGPGAPPPTPINNEGDEDDDATVHLVIDGGDEEDDAVATPLHPPPSPNDIFEELNEDIMEERPKENERRKVVPETPSPHRNPGTPYHDCVGLACTKAGHHFKPTPRDLSSLPYGWRSAPQVQNVSRPQRQVATQDVQVATQDVQVATLQLSNHSTFFTSRL</sequence>
<organism evidence="2 3">
    <name type="scientific">Capitella teleta</name>
    <name type="common">Polychaete worm</name>
    <dbReference type="NCBI Taxonomy" id="283909"/>
    <lineage>
        <taxon>Eukaryota</taxon>
        <taxon>Metazoa</taxon>
        <taxon>Spiralia</taxon>
        <taxon>Lophotrochozoa</taxon>
        <taxon>Annelida</taxon>
        <taxon>Polychaeta</taxon>
        <taxon>Sedentaria</taxon>
        <taxon>Scolecida</taxon>
        <taxon>Capitellidae</taxon>
        <taxon>Capitella</taxon>
    </lineage>
</organism>
<evidence type="ECO:0000256" key="1">
    <source>
        <dbReference type="SAM" id="MobiDB-lite"/>
    </source>
</evidence>
<dbReference type="EMBL" id="AMQN01029966">
    <property type="status" value="NOT_ANNOTATED_CDS"/>
    <property type="molecule type" value="Genomic_DNA"/>
</dbReference>
<dbReference type="OMA" id="IMEERPK"/>
<evidence type="ECO:0000313" key="3">
    <source>
        <dbReference type="Proteomes" id="UP000014760"/>
    </source>
</evidence>
<proteinExistence type="predicted"/>
<dbReference type="EnsemblMetazoa" id="CapteT207588">
    <property type="protein sequence ID" value="CapteP207588"/>
    <property type="gene ID" value="CapteG207588"/>
</dbReference>
<reference evidence="3" key="1">
    <citation type="submission" date="2012-12" db="EMBL/GenBank/DDBJ databases">
        <authorList>
            <person name="Hellsten U."/>
            <person name="Grimwood J."/>
            <person name="Chapman J.A."/>
            <person name="Shapiro H."/>
            <person name="Aerts A."/>
            <person name="Otillar R.P."/>
            <person name="Terry A.Y."/>
            <person name="Boore J.L."/>
            <person name="Simakov O."/>
            <person name="Marletaz F."/>
            <person name="Cho S.-J."/>
            <person name="Edsinger-Gonzales E."/>
            <person name="Havlak P."/>
            <person name="Kuo D.-H."/>
            <person name="Larsson T."/>
            <person name="Lv J."/>
            <person name="Arendt D."/>
            <person name="Savage R."/>
            <person name="Osoegawa K."/>
            <person name="de Jong P."/>
            <person name="Lindberg D.R."/>
            <person name="Seaver E.C."/>
            <person name="Weisblat D.A."/>
            <person name="Putnam N.H."/>
            <person name="Grigoriev I.V."/>
            <person name="Rokhsar D.S."/>
        </authorList>
    </citation>
    <scope>NUCLEOTIDE SEQUENCE</scope>
    <source>
        <strain evidence="3">I ESC-2004</strain>
    </source>
</reference>
<reference evidence="3" key="2">
    <citation type="journal article" date="2013" name="Nature">
        <title>Insights into bilaterian evolution from three spiralian genomes.</title>
        <authorList>
            <person name="Simakov O."/>
            <person name="Marletaz F."/>
            <person name="Cho S.J."/>
            <person name="Edsinger-Gonzales E."/>
            <person name="Havlak P."/>
            <person name="Hellsten U."/>
            <person name="Kuo D.H."/>
            <person name="Larsson T."/>
            <person name="Lv J."/>
            <person name="Arendt D."/>
            <person name="Savage R."/>
            <person name="Osoegawa K."/>
            <person name="de Jong P."/>
            <person name="Grimwood J."/>
            <person name="Chapman J.A."/>
            <person name="Shapiro H."/>
            <person name="Aerts A."/>
            <person name="Otillar R.P."/>
            <person name="Terry A.Y."/>
            <person name="Boore J.L."/>
            <person name="Grigoriev I.V."/>
            <person name="Lindberg D.R."/>
            <person name="Seaver E.C."/>
            <person name="Weisblat D.A."/>
            <person name="Putnam N.H."/>
            <person name="Rokhsar D.S."/>
        </authorList>
    </citation>
    <scope>NUCLEOTIDE SEQUENCE</scope>
    <source>
        <strain evidence="3">I ESC-2004</strain>
    </source>
</reference>
<dbReference type="Proteomes" id="UP000014760">
    <property type="component" value="Unassembled WGS sequence"/>
</dbReference>
<dbReference type="HOGENOM" id="CLU_473477_0_0_1"/>
<reference evidence="2" key="3">
    <citation type="submission" date="2015-06" db="UniProtKB">
        <authorList>
            <consortium name="EnsemblMetazoa"/>
        </authorList>
    </citation>
    <scope>IDENTIFICATION</scope>
</reference>
<accession>X2A9X5</accession>
<keyword evidence="3" id="KW-1185">Reference proteome</keyword>
<dbReference type="EMBL" id="AMQN01029965">
    <property type="status" value="NOT_ANNOTATED_CDS"/>
    <property type="molecule type" value="Genomic_DNA"/>
</dbReference>
<dbReference type="AlphaFoldDB" id="X2A9X5"/>
<name>X2A9X5_CAPTE</name>
<evidence type="ECO:0000313" key="2">
    <source>
        <dbReference type="EnsemblMetazoa" id="CapteP207588"/>
    </source>
</evidence>
<feature type="compositionally biased region" description="Basic and acidic residues" evidence="1">
    <location>
        <begin position="477"/>
        <end position="487"/>
    </location>
</feature>
<dbReference type="EMBL" id="AMQN01029964">
    <property type="status" value="NOT_ANNOTATED_CDS"/>
    <property type="molecule type" value="Genomic_DNA"/>
</dbReference>
<feature type="region of interest" description="Disordered" evidence="1">
    <location>
        <begin position="408"/>
        <end position="432"/>
    </location>
</feature>